<keyword evidence="8" id="KW-0968">Cytoplasmic vesicle</keyword>
<keyword evidence="6" id="KW-0443">Lipid metabolism</keyword>
<dbReference type="Gene3D" id="2.30.29.110">
    <property type="match status" value="1"/>
</dbReference>
<name>A0A6J8AAS3_MYTCO</name>
<dbReference type="InterPro" id="IPR008936">
    <property type="entry name" value="Rho_GTPase_activation_prot"/>
</dbReference>
<dbReference type="OrthoDB" id="7862313at2759"/>
<dbReference type="SUPFAM" id="SSF56219">
    <property type="entry name" value="DNase I-like"/>
    <property type="match status" value="2"/>
</dbReference>
<dbReference type="InterPro" id="IPR031896">
    <property type="entry name" value="INPP5B_PH_dom"/>
</dbReference>
<evidence type="ECO:0000256" key="8">
    <source>
        <dbReference type="ARBA" id="ARBA00023329"/>
    </source>
</evidence>
<dbReference type="GO" id="GO:0030670">
    <property type="term" value="C:phagocytic vesicle membrane"/>
    <property type="evidence" value="ECO:0007669"/>
    <property type="project" value="UniProtKB-SubCell"/>
</dbReference>
<keyword evidence="4" id="KW-0967">Endosome</keyword>
<dbReference type="Pfam" id="PF22669">
    <property type="entry name" value="Exo_endo_phos2"/>
    <property type="match status" value="2"/>
</dbReference>
<dbReference type="InterPro" id="IPR036691">
    <property type="entry name" value="Endo/exonu/phosph_ase_sf"/>
</dbReference>
<evidence type="ECO:0000256" key="6">
    <source>
        <dbReference type="ARBA" id="ARBA00023098"/>
    </source>
</evidence>
<dbReference type="Gene3D" id="1.10.555.10">
    <property type="entry name" value="Rho GTPase activation protein"/>
    <property type="match status" value="1"/>
</dbReference>
<organism evidence="10 11">
    <name type="scientific">Mytilus coruscus</name>
    <name type="common">Sea mussel</name>
    <dbReference type="NCBI Taxonomy" id="42192"/>
    <lineage>
        <taxon>Eukaryota</taxon>
        <taxon>Metazoa</taxon>
        <taxon>Spiralia</taxon>
        <taxon>Lophotrochozoa</taxon>
        <taxon>Mollusca</taxon>
        <taxon>Bivalvia</taxon>
        <taxon>Autobranchia</taxon>
        <taxon>Pteriomorphia</taxon>
        <taxon>Mytilida</taxon>
        <taxon>Mytiloidea</taxon>
        <taxon>Mytilidae</taxon>
        <taxon>Mytilinae</taxon>
        <taxon>Mytilus</taxon>
    </lineage>
</organism>
<dbReference type="PANTHER" id="PTHR11200:SF300">
    <property type="entry name" value="TYPE II INOSITOL 1,4,5-TRISPHOSPHATE 5-PHOSPHATASE"/>
    <property type="match status" value="1"/>
</dbReference>
<dbReference type="Pfam" id="PF00620">
    <property type="entry name" value="RhoGAP"/>
    <property type="match status" value="1"/>
</dbReference>
<evidence type="ECO:0000256" key="7">
    <source>
        <dbReference type="ARBA" id="ARBA00023136"/>
    </source>
</evidence>
<dbReference type="InterPro" id="IPR000300">
    <property type="entry name" value="IPPc"/>
</dbReference>
<dbReference type="InterPro" id="IPR000198">
    <property type="entry name" value="RhoGAP_dom"/>
</dbReference>
<dbReference type="CDD" id="cd09093">
    <property type="entry name" value="INPP5c_INPP5B"/>
    <property type="match status" value="1"/>
</dbReference>
<dbReference type="GO" id="GO:0007165">
    <property type="term" value="P:signal transduction"/>
    <property type="evidence" value="ECO:0007669"/>
    <property type="project" value="InterPro"/>
</dbReference>
<dbReference type="GO" id="GO:0046856">
    <property type="term" value="P:phosphatidylinositol dephosphorylation"/>
    <property type="evidence" value="ECO:0007669"/>
    <property type="project" value="InterPro"/>
</dbReference>
<evidence type="ECO:0000256" key="3">
    <source>
        <dbReference type="ARBA" id="ARBA00005910"/>
    </source>
</evidence>
<evidence type="ECO:0000259" key="9">
    <source>
        <dbReference type="PROSITE" id="PS50238"/>
    </source>
</evidence>
<comment type="subcellular location">
    <subcellularLocation>
        <location evidence="2">Cytoplasmic vesicle</location>
        <location evidence="2">Phagosome membrane</location>
    </subcellularLocation>
    <subcellularLocation>
        <location evidence="1">Early endosome membrane</location>
    </subcellularLocation>
</comment>
<protein>
    <submittedName>
        <fullName evidence="10">INPP5B_F</fullName>
        <ecNumber evidence="10">3.1.3.36</ecNumber>
    </submittedName>
</protein>
<dbReference type="EMBL" id="CACVKT020000785">
    <property type="protein sequence ID" value="CAC5363121.1"/>
    <property type="molecule type" value="Genomic_DNA"/>
</dbReference>
<dbReference type="Proteomes" id="UP000507470">
    <property type="component" value="Unassembled WGS sequence"/>
</dbReference>
<sequence length="985" mass="112587">MLDTFSHATVRLYIALVARQDDHGLFIFSVNKFPNPSINDLDIDKVVPVDADLRTVSEVPDISQQKDFYVLHLKSKFINAQLVLPDHTSTAAFLEELSRAQSVYSNIVAFGNPPSFAWLENYNRQNDNPFAKDVFDPFVKNNQVKKAEALTKPHSLPVAPPRRMRAVAVRNGQSLPPPVPERPRNMKEPMSQRITDLSELDPLRKTASKQSLDELDLDDFNGGSEFPDVQKMLGLGSSEFSTESGGKPVTARETIVKHMMNDREVEFTDISKLKIFVGTWNTNGQSPPISIAQWLQVDPEPPDIYAIGFQELDLSSQAHIFSDSPKESEWQHAVKNCLHPKGRYRKVKLVRLVGVMLIVYVLEKHSSKVHFIDSDTVATGIMGIMGNKGGVGVRFTIESTSICFLCSHLAAHQDELERRNQDYRDISSKMRFKQFVPPLTIDEHELVFWLGDLNYRLNDLDIDKVKTMIQNSKLQDLMSYDQVHAIYKYTFFYVIKLVFWLGDLNYRLNDLDIDKVKTMIQNSKLQDLMSYDQLHRQLGRTDVFKGYSEAEIKFKPTYKYDINSDDWDSSEKSRPPAWCDRILYKGGGITSLKYRYHPELKISDHKPVSDLFDVEVRVVDKEKSRKVYEDIMKQLDRLENDYLPQVKLDKTEIILNDVKFIETKEDILTITNSGQVPVNFEFIQKLDEPSYCKPWMMASPSKAVITPGKSCEINISVFVDKKSAAVLNSGEDKLEDILVLHLNGGKDFFISVSGNYIASSFGSSLEALIQMHGPVREIPTAQLVEIEQPGSLVKRDVLNQGGRLYAIPKEIWRLVDHLWQYGCDQEDLFQQPGLNKEIQLIRDCLDTGAPEKIPGSIHSIAEGLLLFLESLPDPVIPKSVHRRCLECSNNYLLCKQIIMQIPEYHRNVFRYLCSFLKELLSKSQNNNLDIKFLASLFGDVFLRPDHHYVPTSSRSNKNVRSLAKEEEMKRAAFVYHFLSNNIDDV</sequence>
<dbReference type="InterPro" id="IPR013783">
    <property type="entry name" value="Ig-like_fold"/>
</dbReference>
<feature type="domain" description="Rho-GAP" evidence="9">
    <location>
        <begin position="793"/>
        <end position="985"/>
    </location>
</feature>
<accession>A0A6J8AAS3</accession>
<dbReference type="PANTHER" id="PTHR11200">
    <property type="entry name" value="INOSITOL 5-PHOSPHATASE"/>
    <property type="match status" value="1"/>
</dbReference>
<proteinExistence type="inferred from homology"/>
<keyword evidence="7" id="KW-0472">Membrane</keyword>
<dbReference type="CDD" id="cd04380">
    <property type="entry name" value="RhoGAP_OCRL1"/>
    <property type="match status" value="1"/>
</dbReference>
<dbReference type="InterPro" id="IPR046985">
    <property type="entry name" value="IP5"/>
</dbReference>
<gene>
    <name evidence="10" type="ORF">MCOR_4661</name>
</gene>
<evidence type="ECO:0000313" key="10">
    <source>
        <dbReference type="EMBL" id="CAC5363121.1"/>
    </source>
</evidence>
<dbReference type="GO" id="GO:0004439">
    <property type="term" value="F:phosphatidylinositol-4,5-bisphosphate 5-phosphatase activity"/>
    <property type="evidence" value="ECO:0007669"/>
    <property type="project" value="UniProtKB-EC"/>
</dbReference>
<keyword evidence="11" id="KW-1185">Reference proteome</keyword>
<evidence type="ECO:0000256" key="5">
    <source>
        <dbReference type="ARBA" id="ARBA00022801"/>
    </source>
</evidence>
<dbReference type="Pfam" id="PF21310">
    <property type="entry name" value="OCRL-like_ASH"/>
    <property type="match status" value="1"/>
</dbReference>
<dbReference type="Pfam" id="PF16776">
    <property type="entry name" value="INPP5B_PH"/>
    <property type="match status" value="1"/>
</dbReference>
<evidence type="ECO:0000256" key="4">
    <source>
        <dbReference type="ARBA" id="ARBA00022753"/>
    </source>
</evidence>
<dbReference type="Gene3D" id="2.60.40.10">
    <property type="entry name" value="Immunoglobulins"/>
    <property type="match status" value="1"/>
</dbReference>
<dbReference type="FunFam" id="1.10.555.10:FF:000012">
    <property type="entry name" value="Putative inositol polyphosphate 5-phosphatase OCRL-1"/>
    <property type="match status" value="1"/>
</dbReference>
<dbReference type="AlphaFoldDB" id="A0A6J8AAS3"/>
<dbReference type="GO" id="GO:0031901">
    <property type="term" value="C:early endosome membrane"/>
    <property type="evidence" value="ECO:0007669"/>
    <property type="project" value="UniProtKB-SubCell"/>
</dbReference>
<dbReference type="SMART" id="SM00324">
    <property type="entry name" value="RhoGAP"/>
    <property type="match status" value="1"/>
</dbReference>
<evidence type="ECO:0000256" key="2">
    <source>
        <dbReference type="ARBA" id="ARBA00004580"/>
    </source>
</evidence>
<dbReference type="PROSITE" id="PS50238">
    <property type="entry name" value="RHOGAP"/>
    <property type="match status" value="1"/>
</dbReference>
<dbReference type="InterPro" id="IPR048869">
    <property type="entry name" value="OCRL-1_2_ASH"/>
</dbReference>
<comment type="similarity">
    <text evidence="3">Belongs to the inositol 1,4,5-trisphosphate 5-phosphatase type II family.</text>
</comment>
<dbReference type="FunFam" id="2.60.40.10:FF:000132">
    <property type="entry name" value="Inositol polyphosphate 5-phosphatase OCRL-1 isoform b"/>
    <property type="match status" value="1"/>
</dbReference>
<dbReference type="SUPFAM" id="SSF48350">
    <property type="entry name" value="GTPase activation domain, GAP"/>
    <property type="match status" value="1"/>
</dbReference>
<dbReference type="EC" id="3.1.3.36" evidence="10"/>
<reference evidence="10 11" key="1">
    <citation type="submission" date="2020-06" db="EMBL/GenBank/DDBJ databases">
        <authorList>
            <person name="Li R."/>
            <person name="Bekaert M."/>
        </authorList>
    </citation>
    <scope>NUCLEOTIDE SEQUENCE [LARGE SCALE GENOMIC DNA]</scope>
    <source>
        <strain evidence="11">wild</strain>
    </source>
</reference>
<dbReference type="InterPro" id="IPR047078">
    <property type="entry name" value="RhoGAP_OCRL1"/>
</dbReference>
<evidence type="ECO:0000256" key="1">
    <source>
        <dbReference type="ARBA" id="ARBA00004146"/>
    </source>
</evidence>
<dbReference type="GO" id="GO:0052745">
    <property type="term" value="F:inositol phosphate phosphatase activity"/>
    <property type="evidence" value="ECO:0007669"/>
    <property type="project" value="InterPro"/>
</dbReference>
<keyword evidence="5 10" id="KW-0378">Hydrolase</keyword>
<evidence type="ECO:0000313" key="11">
    <source>
        <dbReference type="Proteomes" id="UP000507470"/>
    </source>
</evidence>
<dbReference type="Gene3D" id="3.60.10.10">
    <property type="entry name" value="Endonuclease/exonuclease/phosphatase"/>
    <property type="match status" value="2"/>
</dbReference>
<dbReference type="SMART" id="SM00128">
    <property type="entry name" value="IPPc"/>
    <property type="match status" value="1"/>
</dbReference>
<dbReference type="InterPro" id="IPR037793">
    <property type="entry name" value="OCRL1/INPP5B_INPP5c"/>
</dbReference>